<dbReference type="InterPro" id="IPR046905">
    <property type="entry name" value="ABC-3C_MC1"/>
</dbReference>
<keyword evidence="2" id="KW-1185">Reference proteome</keyword>
<organism evidence="1 2">
    <name type="scientific">Marinomonas fungiae</name>
    <dbReference type="NCBI Taxonomy" id="1137284"/>
    <lineage>
        <taxon>Bacteria</taxon>
        <taxon>Pseudomonadati</taxon>
        <taxon>Pseudomonadota</taxon>
        <taxon>Gammaproteobacteria</taxon>
        <taxon>Oceanospirillales</taxon>
        <taxon>Oceanospirillaceae</taxon>
        <taxon>Marinomonas</taxon>
    </lineage>
</organism>
<gene>
    <name evidence="1" type="ORF">Ga0061065_11831</name>
</gene>
<accession>A0A0K6ITR8</accession>
<name>A0A0K6ITR8_9GAMM</name>
<proteinExistence type="predicted"/>
<evidence type="ECO:0000313" key="1">
    <source>
        <dbReference type="EMBL" id="CUB06469.1"/>
    </source>
</evidence>
<dbReference type="STRING" id="1137284.GCA_001418205_03599"/>
<dbReference type="AlphaFoldDB" id="A0A0K6ITR8"/>
<sequence length="220" mass="25936">MYRIIDEALIDHRFEREKEDETSSFYIRESGESIRFVILHRLDSLATPSELNYKINRSAPESFQNNPAFKKNCDLICIHQIDKLSDFKILEEKIFEIEEDPHHFKKYILYFSDAENSLIRGSSFKEIKEIISDKNQFNNYKDDPLAPTKYSVAAKVFIKLPFIELPFKHSELISLRLQAEESVSEKNLSETYELIKKANKNNIEDLVQELIKHELENKTD</sequence>
<protein>
    <submittedName>
        <fullName evidence="1">Uncharacterized protein</fullName>
    </submittedName>
</protein>
<dbReference type="Proteomes" id="UP000182769">
    <property type="component" value="Unassembled WGS sequence"/>
</dbReference>
<evidence type="ECO:0000313" key="2">
    <source>
        <dbReference type="Proteomes" id="UP000182769"/>
    </source>
</evidence>
<dbReference type="EMBL" id="CYHG01000018">
    <property type="protein sequence ID" value="CUB06469.1"/>
    <property type="molecule type" value="Genomic_DNA"/>
</dbReference>
<dbReference type="RefSeq" id="WP_245624765.1">
    <property type="nucleotide sequence ID" value="NZ_CYHG01000018.1"/>
</dbReference>
<reference evidence="2" key="1">
    <citation type="submission" date="2015-08" db="EMBL/GenBank/DDBJ databases">
        <authorList>
            <person name="Varghese N."/>
        </authorList>
    </citation>
    <scope>NUCLEOTIDE SEQUENCE [LARGE SCALE GENOMIC DNA]</scope>
    <source>
        <strain evidence="2">JCM 18476</strain>
    </source>
</reference>
<dbReference type="Pfam" id="PF20289">
    <property type="entry name" value="MComp1"/>
    <property type="match status" value="1"/>
</dbReference>